<proteinExistence type="predicted"/>
<dbReference type="EMBL" id="CP029479">
    <property type="protein sequence ID" value="AWM77921.1"/>
    <property type="molecule type" value="Genomic_DNA"/>
</dbReference>
<organism evidence="3 4">
    <name type="scientific">Phenylobacterium parvum</name>
    <dbReference type="NCBI Taxonomy" id="2201350"/>
    <lineage>
        <taxon>Bacteria</taxon>
        <taxon>Pseudomonadati</taxon>
        <taxon>Pseudomonadota</taxon>
        <taxon>Alphaproteobacteria</taxon>
        <taxon>Caulobacterales</taxon>
        <taxon>Caulobacteraceae</taxon>
        <taxon>Phenylobacterium</taxon>
    </lineage>
</organism>
<evidence type="ECO:0000313" key="4">
    <source>
        <dbReference type="Proteomes" id="UP000247763"/>
    </source>
</evidence>
<reference evidence="4" key="1">
    <citation type="submission" date="2018-05" db="EMBL/GenBank/DDBJ databases">
        <title>Genome sequencing of Phenylobacterium sp. HYN0004.</title>
        <authorList>
            <person name="Yi H."/>
            <person name="Baek C."/>
        </authorList>
    </citation>
    <scope>NUCLEOTIDE SEQUENCE [LARGE SCALE GENOMIC DNA]</scope>
    <source>
        <strain evidence="4">HYN0004</strain>
    </source>
</reference>
<keyword evidence="4" id="KW-1185">Reference proteome</keyword>
<dbReference type="GO" id="GO:0019748">
    <property type="term" value="P:secondary metabolic process"/>
    <property type="evidence" value="ECO:0007669"/>
    <property type="project" value="TreeGrafter"/>
</dbReference>
<protein>
    <submittedName>
        <fullName evidence="3">Hydrolase</fullName>
    </submittedName>
</protein>
<keyword evidence="1" id="KW-0456">Lyase</keyword>
<dbReference type="GO" id="GO:0005737">
    <property type="term" value="C:cytoplasm"/>
    <property type="evidence" value="ECO:0007669"/>
    <property type="project" value="TreeGrafter"/>
</dbReference>
<sequence>MAYAPADRDIYDADSHIMELPDFLKRYADPGLRDEIPEVSYSASIVTDEEVAVIMDQGGKHSDEHVAAQVALGDALIEKSKEIQALGAFNPGDRRTAMDLLGFRKQLVFATHSLRMPFSPSSKLESRLRYGATRAHNRHMIDFCAADDRLMGVAAIPLDDPELALKELDFVLASNLKAVWVPHRAPLDRSPGHVDFDPFWAKLAEAGVPFVLHVGGAPLQLAKAWMNNGRPPTKDWLGGGENLRTKDVAVLHEGPEQFLTMMILDGVLHRNPGLKGAAVELGAGWVPELLRRLDWVVKHWSRNDANLQGLHRTPSEQITQQLAFTPFVFEEVGNFIDQSNEDLYLFSSDYPHIEGGRNPIGRFEASLGERPASVRDKFYAENFLRIFPNARVDRKATVAA</sequence>
<dbReference type="AlphaFoldDB" id="A0A2Z3HX62"/>
<dbReference type="InterPro" id="IPR006680">
    <property type="entry name" value="Amidohydro-rel"/>
</dbReference>
<dbReference type="KEGG" id="phb:HYN04_09215"/>
<dbReference type="OrthoDB" id="9799024at2"/>
<dbReference type="InterPro" id="IPR032465">
    <property type="entry name" value="ACMSD"/>
</dbReference>
<dbReference type="InterPro" id="IPR032466">
    <property type="entry name" value="Metal_Hydrolase"/>
</dbReference>
<dbReference type="SUPFAM" id="SSF51556">
    <property type="entry name" value="Metallo-dependent hydrolases"/>
    <property type="match status" value="1"/>
</dbReference>
<evidence type="ECO:0000256" key="1">
    <source>
        <dbReference type="ARBA" id="ARBA00023239"/>
    </source>
</evidence>
<dbReference type="Pfam" id="PF04909">
    <property type="entry name" value="Amidohydro_2"/>
    <property type="match status" value="1"/>
</dbReference>
<name>A0A2Z3HX62_9CAUL</name>
<evidence type="ECO:0000313" key="3">
    <source>
        <dbReference type="EMBL" id="AWM77921.1"/>
    </source>
</evidence>
<dbReference type="GO" id="GO:0016831">
    <property type="term" value="F:carboxy-lyase activity"/>
    <property type="evidence" value="ECO:0007669"/>
    <property type="project" value="InterPro"/>
</dbReference>
<feature type="domain" description="Amidohydrolase-related" evidence="2">
    <location>
        <begin position="129"/>
        <end position="387"/>
    </location>
</feature>
<dbReference type="Proteomes" id="UP000247763">
    <property type="component" value="Chromosome"/>
</dbReference>
<dbReference type="PANTHER" id="PTHR21240:SF28">
    <property type="entry name" value="ISO-OROTATE DECARBOXYLASE (EUROFUNG)"/>
    <property type="match status" value="1"/>
</dbReference>
<dbReference type="GO" id="GO:0016787">
    <property type="term" value="F:hydrolase activity"/>
    <property type="evidence" value="ECO:0007669"/>
    <property type="project" value="UniProtKB-KW"/>
</dbReference>
<evidence type="ECO:0000259" key="2">
    <source>
        <dbReference type="Pfam" id="PF04909"/>
    </source>
</evidence>
<dbReference type="RefSeq" id="WP_110450488.1">
    <property type="nucleotide sequence ID" value="NZ_CP029479.1"/>
</dbReference>
<keyword evidence="3" id="KW-0378">Hydrolase</keyword>
<accession>A0A2Z3HX62</accession>
<dbReference type="Gene3D" id="3.20.20.140">
    <property type="entry name" value="Metal-dependent hydrolases"/>
    <property type="match status" value="1"/>
</dbReference>
<gene>
    <name evidence="3" type="ORF">HYN04_09215</name>
</gene>
<dbReference type="PANTHER" id="PTHR21240">
    <property type="entry name" value="2-AMINO-3-CARBOXYLMUCONATE-6-SEMIALDEHYDE DECARBOXYLASE"/>
    <property type="match status" value="1"/>
</dbReference>